<feature type="region of interest" description="Disordered" evidence="1">
    <location>
        <begin position="74"/>
        <end position="166"/>
    </location>
</feature>
<reference evidence="2" key="1">
    <citation type="submission" date="2021-01" db="EMBL/GenBank/DDBJ databases">
        <authorList>
            <person name="Lovell J.T."/>
            <person name="Bentley N."/>
            <person name="Bhattarai G."/>
            <person name="Jenkins J.W."/>
            <person name="Sreedasyam A."/>
            <person name="Alarcon Y."/>
            <person name="Bock C."/>
            <person name="Boston L."/>
            <person name="Carlson J."/>
            <person name="Cervantes K."/>
            <person name="Clermont K."/>
            <person name="Krom N."/>
            <person name="Kubenka K."/>
            <person name="Mamidi S."/>
            <person name="Mattison C."/>
            <person name="Monteros M."/>
            <person name="Pisani C."/>
            <person name="Plott C."/>
            <person name="Rajasekar S."/>
            <person name="Rhein H.S."/>
            <person name="Rohla C."/>
            <person name="Song M."/>
            <person name="Hilaire R.S."/>
            <person name="Shu S."/>
            <person name="Wells L."/>
            <person name="Wang X."/>
            <person name="Webber J."/>
            <person name="Heerema R.J."/>
            <person name="Klein P."/>
            <person name="Conner P."/>
            <person name="Grauke L."/>
            <person name="Grimwood J."/>
            <person name="Schmutz J."/>
            <person name="Randall J.J."/>
        </authorList>
    </citation>
    <scope>NUCLEOTIDE SEQUENCE</scope>
    <source>
        <tissue evidence="2">Leaf</tissue>
    </source>
</reference>
<dbReference type="EMBL" id="CM031833">
    <property type="protein sequence ID" value="KAG6695586.1"/>
    <property type="molecule type" value="Genomic_DNA"/>
</dbReference>
<protein>
    <submittedName>
        <fullName evidence="2">Uncharacterized protein</fullName>
    </submittedName>
</protein>
<accession>A0A922J5N5</accession>
<dbReference type="PANTHER" id="PTHR47005:SF5">
    <property type="entry name" value="HEAVY METAL TRANSPORT_DETOXIFICATION SUPERFAMILY PROTEIN"/>
    <property type="match status" value="1"/>
</dbReference>
<sequence>MGEKVTTIMLLEVDLQCHRCYKKVKRILCKIPQIQDQMYDEKKNLVMIKVVCCSPEKIKQKIICKGGDSIKSIEIKVPPKPADKPKEPEKAKEKPADPPKPAEKPKEPEKPKDPPKPAEKPKEPEKPKNPPKPAEKPKEPEKPKEKPADPPKPPAEKPKEPAPAPNPPVVVPCYPVLPPGYPIGTCCSSCYEGLGGGPCFNGHGHEGYGRPVYDSYGGGYYRPTGHVPCDYFNEENTSGCTIM</sequence>
<evidence type="ECO:0000313" key="2">
    <source>
        <dbReference type="EMBL" id="KAG6695586.1"/>
    </source>
</evidence>
<evidence type="ECO:0000313" key="3">
    <source>
        <dbReference type="Proteomes" id="UP000811246"/>
    </source>
</evidence>
<gene>
    <name evidence="2" type="ORF">I3842_09G105400</name>
</gene>
<evidence type="ECO:0000256" key="1">
    <source>
        <dbReference type="SAM" id="MobiDB-lite"/>
    </source>
</evidence>
<proteinExistence type="predicted"/>
<name>A0A922J5N5_CARIL</name>
<feature type="compositionally biased region" description="Basic and acidic residues" evidence="1">
    <location>
        <begin position="81"/>
        <end position="160"/>
    </location>
</feature>
<dbReference type="Proteomes" id="UP000811246">
    <property type="component" value="Chromosome 9"/>
</dbReference>
<dbReference type="AlphaFoldDB" id="A0A922J5N5"/>
<comment type="caution">
    <text evidence="2">The sequence shown here is derived from an EMBL/GenBank/DDBJ whole genome shotgun (WGS) entry which is preliminary data.</text>
</comment>
<organism evidence="2 3">
    <name type="scientific">Carya illinoinensis</name>
    <name type="common">Pecan</name>
    <dbReference type="NCBI Taxonomy" id="32201"/>
    <lineage>
        <taxon>Eukaryota</taxon>
        <taxon>Viridiplantae</taxon>
        <taxon>Streptophyta</taxon>
        <taxon>Embryophyta</taxon>
        <taxon>Tracheophyta</taxon>
        <taxon>Spermatophyta</taxon>
        <taxon>Magnoliopsida</taxon>
        <taxon>eudicotyledons</taxon>
        <taxon>Gunneridae</taxon>
        <taxon>Pentapetalae</taxon>
        <taxon>rosids</taxon>
        <taxon>fabids</taxon>
        <taxon>Fagales</taxon>
        <taxon>Juglandaceae</taxon>
        <taxon>Carya</taxon>
    </lineage>
</organism>
<dbReference type="PANTHER" id="PTHR47005">
    <property type="entry name" value="HEAVY METAL TRANSPORT/DETOXIFICATION SUPERFAMILY PROTEIN"/>
    <property type="match status" value="1"/>
</dbReference>